<dbReference type="InterPro" id="IPR011075">
    <property type="entry name" value="TetR_C"/>
</dbReference>
<dbReference type="InterPro" id="IPR036271">
    <property type="entry name" value="Tet_transcr_reg_TetR-rel_C_sf"/>
</dbReference>
<protein>
    <submittedName>
        <fullName evidence="7">Putative transcriptional regulator</fullName>
    </submittedName>
</protein>
<dbReference type="Pfam" id="PF00440">
    <property type="entry name" value="TetR_N"/>
    <property type="match status" value="1"/>
</dbReference>
<keyword evidence="1" id="KW-0805">Transcription regulation</keyword>
<evidence type="ECO:0000256" key="1">
    <source>
        <dbReference type="ARBA" id="ARBA00023015"/>
    </source>
</evidence>
<sequence length="235" mass="25851">MRGASPRSRIYGAMTPKKIDGERRGRGRPQSFDRDQALCAAMRLFWDRGYEGTSFDELTAAMGISPSSFYNAFGSKEQLYQEATEAYLTASRAWFLDILQQDADTRTVFRHLMEAAATEFTREDLPAGCMISVSGTQCAPGQARLRDLMARQRALSEAAMADRLRQGVADGDMPADTDAAGLAAFFSSLARGMAVQARDGASRDRLLDIARIGMQAWPTRQDTVPCPTRDAFITP</sequence>
<dbReference type="InterPro" id="IPR009057">
    <property type="entry name" value="Homeodomain-like_sf"/>
</dbReference>
<dbReference type="GO" id="GO:0003677">
    <property type="term" value="F:DNA binding"/>
    <property type="evidence" value="ECO:0007669"/>
    <property type="project" value="UniProtKB-UniRule"/>
</dbReference>
<evidence type="ECO:0000256" key="5">
    <source>
        <dbReference type="SAM" id="MobiDB-lite"/>
    </source>
</evidence>
<evidence type="ECO:0000313" key="8">
    <source>
        <dbReference type="Proteomes" id="UP000001176"/>
    </source>
</evidence>
<feature type="DNA-binding region" description="H-T-H motif" evidence="4">
    <location>
        <begin position="54"/>
        <end position="73"/>
    </location>
</feature>
<dbReference type="SUPFAM" id="SSF46689">
    <property type="entry name" value="Homeodomain-like"/>
    <property type="match status" value="1"/>
</dbReference>
<dbReference type="AlphaFoldDB" id="A9H2M7"/>
<name>A9H2M7_GLUDA</name>
<dbReference type="EMBL" id="AM889285">
    <property type="protein sequence ID" value="CAP54173.1"/>
    <property type="molecule type" value="Genomic_DNA"/>
</dbReference>
<feature type="region of interest" description="Disordered" evidence="5">
    <location>
        <begin position="12"/>
        <end position="31"/>
    </location>
</feature>
<dbReference type="Proteomes" id="UP000001176">
    <property type="component" value="Chromosome"/>
</dbReference>
<keyword evidence="8" id="KW-1185">Reference proteome</keyword>
<dbReference type="InterPro" id="IPR001647">
    <property type="entry name" value="HTH_TetR"/>
</dbReference>
<proteinExistence type="predicted"/>
<feature type="domain" description="HTH tetR-type" evidence="6">
    <location>
        <begin position="31"/>
        <end position="91"/>
    </location>
</feature>
<reference evidence="7 8" key="1">
    <citation type="journal article" date="2009" name="BMC Genomics">
        <title>Complete genome sequence of the sugarcane nitrogen-fixing endophyte Gluconacetobacter diazotrophicus Pal5.</title>
        <authorList>
            <person name="Bertalan M."/>
            <person name="Albano R."/>
            <person name="Padua V."/>
            <person name="Rouws L."/>
            <person name="Rojas C."/>
            <person name="Hemerly A."/>
            <person name="Teixeira K."/>
            <person name="Schwab S."/>
            <person name="Araujo J."/>
            <person name="Oliveira A."/>
            <person name="Franca L."/>
            <person name="Magalhaes V."/>
            <person name="Alqueres S."/>
            <person name="Cardoso A."/>
            <person name="Almeida W."/>
            <person name="Loureiro M.M."/>
            <person name="Nogueira E."/>
            <person name="Cidade D."/>
            <person name="Oliveira D."/>
            <person name="Simao T."/>
            <person name="Macedo J."/>
            <person name="Valadao A."/>
            <person name="Dreschsel M."/>
            <person name="Freitas F."/>
            <person name="Vidal M."/>
            <person name="Guedes H."/>
            <person name="Rodrigues E."/>
            <person name="Meneses C."/>
            <person name="Brioso P."/>
            <person name="Pozzer L."/>
            <person name="Figueiredo D."/>
            <person name="Montano H."/>
            <person name="Junior J."/>
            <person name="Filho G."/>
            <person name="Flores V."/>
            <person name="Ferreira B."/>
            <person name="Branco A."/>
            <person name="Gonzalez P."/>
            <person name="Guillobel H."/>
            <person name="Lemos M."/>
            <person name="Seibel L."/>
            <person name="Macedo J."/>
            <person name="Alves-Ferreira M."/>
            <person name="Sachetto-Martins G."/>
            <person name="Coelho A."/>
            <person name="Santos E."/>
            <person name="Amaral G."/>
            <person name="Neves A."/>
            <person name="Pacheco A.B."/>
            <person name="Carvalho D."/>
            <person name="Lery L."/>
            <person name="Bisch P."/>
            <person name="Rossle S.C."/>
            <person name="Urmenyi T."/>
            <person name="Kruger W.V."/>
            <person name="Martins O."/>
            <person name="Baldani J.I."/>
            <person name="Ferreira P.C."/>
        </authorList>
    </citation>
    <scope>NUCLEOTIDE SEQUENCE [LARGE SCALE GENOMIC DNA]</scope>
    <source>
        <strain evidence="8">ATCC 49037 / DSM 5601 / CCUG 37298 / CIP 103539 / LMG 7603 / PAl5</strain>
    </source>
</reference>
<gene>
    <name evidence="7" type="primary">tetR</name>
    <name evidence="7" type="ordered locus">GDI0230</name>
</gene>
<evidence type="ECO:0000313" key="7">
    <source>
        <dbReference type="EMBL" id="CAP54173.1"/>
    </source>
</evidence>
<dbReference type="Gene3D" id="1.10.357.10">
    <property type="entry name" value="Tetracycline Repressor, domain 2"/>
    <property type="match status" value="1"/>
</dbReference>
<dbReference type="PRINTS" id="PR00455">
    <property type="entry name" value="HTHTETR"/>
</dbReference>
<evidence type="ECO:0000256" key="2">
    <source>
        <dbReference type="ARBA" id="ARBA00023125"/>
    </source>
</evidence>
<dbReference type="SUPFAM" id="SSF48498">
    <property type="entry name" value="Tetracyclin repressor-like, C-terminal domain"/>
    <property type="match status" value="1"/>
</dbReference>
<organism evidence="7 8">
    <name type="scientific">Gluconacetobacter diazotrophicus (strain ATCC 49037 / DSM 5601 / CCUG 37298 / CIP 103539 / LMG 7603 / PAl5)</name>
    <dbReference type="NCBI Taxonomy" id="272568"/>
    <lineage>
        <taxon>Bacteria</taxon>
        <taxon>Pseudomonadati</taxon>
        <taxon>Pseudomonadota</taxon>
        <taxon>Alphaproteobacteria</taxon>
        <taxon>Acetobacterales</taxon>
        <taxon>Acetobacteraceae</taxon>
        <taxon>Gluconacetobacter</taxon>
    </lineage>
</organism>
<dbReference type="PROSITE" id="PS50977">
    <property type="entry name" value="HTH_TETR_2"/>
    <property type="match status" value="1"/>
</dbReference>
<evidence type="ECO:0000256" key="4">
    <source>
        <dbReference type="PROSITE-ProRule" id="PRU00335"/>
    </source>
</evidence>
<dbReference type="Gene3D" id="1.10.10.60">
    <property type="entry name" value="Homeodomain-like"/>
    <property type="match status" value="1"/>
</dbReference>
<accession>A9H2M7</accession>
<keyword evidence="2 4" id="KW-0238">DNA-binding</keyword>
<evidence type="ECO:0000259" key="6">
    <source>
        <dbReference type="PROSITE" id="PS50977"/>
    </source>
</evidence>
<dbReference type="PANTHER" id="PTHR47506:SF1">
    <property type="entry name" value="HTH-TYPE TRANSCRIPTIONAL REGULATOR YJDC"/>
    <property type="match status" value="1"/>
</dbReference>
<dbReference type="Pfam" id="PF16925">
    <property type="entry name" value="TetR_C_13"/>
    <property type="match status" value="1"/>
</dbReference>
<dbReference type="PANTHER" id="PTHR47506">
    <property type="entry name" value="TRANSCRIPTIONAL REGULATORY PROTEIN"/>
    <property type="match status" value="1"/>
</dbReference>
<dbReference type="KEGG" id="gdi:GDI0230"/>
<keyword evidence="3" id="KW-0804">Transcription</keyword>
<evidence type="ECO:0000256" key="3">
    <source>
        <dbReference type="ARBA" id="ARBA00023163"/>
    </source>
</evidence>